<protein>
    <submittedName>
        <fullName evidence="1">Stage III sporulation protein AB</fullName>
    </submittedName>
</protein>
<gene>
    <name evidence="1" type="ORF">IAB51_07625</name>
</gene>
<organism evidence="1 2">
    <name type="scientific">Candidatus Merdivicinus excrementipullorum</name>
    <dbReference type="NCBI Taxonomy" id="2840867"/>
    <lineage>
        <taxon>Bacteria</taxon>
        <taxon>Bacillati</taxon>
        <taxon>Bacillota</taxon>
        <taxon>Clostridia</taxon>
        <taxon>Eubacteriales</taxon>
        <taxon>Oscillospiraceae</taxon>
        <taxon>Oscillospiraceae incertae sedis</taxon>
        <taxon>Candidatus Merdivicinus</taxon>
    </lineage>
</organism>
<evidence type="ECO:0000313" key="2">
    <source>
        <dbReference type="Proteomes" id="UP000824002"/>
    </source>
</evidence>
<dbReference type="Proteomes" id="UP000824002">
    <property type="component" value="Unassembled WGS sequence"/>
</dbReference>
<reference evidence="1" key="1">
    <citation type="submission" date="2020-10" db="EMBL/GenBank/DDBJ databases">
        <authorList>
            <person name="Gilroy R."/>
        </authorList>
    </citation>
    <scope>NUCLEOTIDE SEQUENCE</scope>
    <source>
        <strain evidence="1">CHK199-13235</strain>
    </source>
</reference>
<evidence type="ECO:0000313" key="1">
    <source>
        <dbReference type="EMBL" id="HIS76666.1"/>
    </source>
</evidence>
<accession>A0A9D1FMP0</accession>
<comment type="caution">
    <text evidence="1">The sequence shown here is derived from an EMBL/GenBank/DDBJ whole genome shotgun (WGS) entry which is preliminary data.</text>
</comment>
<reference evidence="1" key="2">
    <citation type="journal article" date="2021" name="PeerJ">
        <title>Extensive microbial diversity within the chicken gut microbiome revealed by metagenomics and culture.</title>
        <authorList>
            <person name="Gilroy R."/>
            <person name="Ravi A."/>
            <person name="Getino M."/>
            <person name="Pursley I."/>
            <person name="Horton D.L."/>
            <person name="Alikhan N.F."/>
            <person name="Baker D."/>
            <person name="Gharbi K."/>
            <person name="Hall N."/>
            <person name="Watson M."/>
            <person name="Adriaenssens E.M."/>
            <person name="Foster-Nyarko E."/>
            <person name="Jarju S."/>
            <person name="Secka A."/>
            <person name="Antonio M."/>
            <person name="Oren A."/>
            <person name="Chaudhuri R.R."/>
            <person name="La Ragione R."/>
            <person name="Hildebrand F."/>
            <person name="Pallen M.J."/>
        </authorList>
    </citation>
    <scope>NUCLEOTIDE SEQUENCE</scope>
    <source>
        <strain evidence="1">CHK199-13235</strain>
    </source>
</reference>
<dbReference type="AlphaFoldDB" id="A0A9D1FMP0"/>
<sequence length="168" mass="18289">MKLLGILLGGLALFLMGNSLAARLKEEAGLLRKGQLLILRVRRELTVRKLPTGQLLRELAEDADFACFPFLQKMADRFTGTESPAFIWQEEIDRWKGLPHYPAGREAFRELGGILGGSDGESQAAALLLLEERMQNALSQAEKKAAADGKLCRSLGALAGLMLAVLAI</sequence>
<dbReference type="EMBL" id="DVJP01000050">
    <property type="protein sequence ID" value="HIS76666.1"/>
    <property type="molecule type" value="Genomic_DNA"/>
</dbReference>
<dbReference type="InterPro" id="IPR014198">
    <property type="entry name" value="Spore_III_AB"/>
</dbReference>
<dbReference type="Pfam" id="PF09548">
    <property type="entry name" value="Spore_III_AB"/>
    <property type="match status" value="1"/>
</dbReference>
<name>A0A9D1FMP0_9FIRM</name>
<proteinExistence type="predicted"/>